<evidence type="ECO:0000256" key="8">
    <source>
        <dbReference type="ARBA" id="ARBA00022741"/>
    </source>
</evidence>
<dbReference type="EMBL" id="QEXV01000005">
    <property type="protein sequence ID" value="PWE16778.1"/>
    <property type="molecule type" value="Genomic_DNA"/>
</dbReference>
<dbReference type="GO" id="GO:0046933">
    <property type="term" value="F:proton-transporting ATP synthase activity, rotational mechanism"/>
    <property type="evidence" value="ECO:0007669"/>
    <property type="project" value="TreeGrafter"/>
</dbReference>
<keyword evidence="19" id="KW-0966">Cell projection</keyword>
<dbReference type="PANTHER" id="PTHR15184">
    <property type="entry name" value="ATP SYNTHASE"/>
    <property type="match status" value="1"/>
</dbReference>
<accession>A0A2U2BS26</accession>
<dbReference type="GO" id="GO:0009288">
    <property type="term" value="C:bacterial-type flagellum"/>
    <property type="evidence" value="ECO:0007669"/>
    <property type="project" value="InterPro"/>
</dbReference>
<dbReference type="GO" id="GO:0016887">
    <property type="term" value="F:ATP hydrolysis activity"/>
    <property type="evidence" value="ECO:0007669"/>
    <property type="project" value="InterPro"/>
</dbReference>
<dbReference type="RefSeq" id="WP_109253501.1">
    <property type="nucleotide sequence ID" value="NZ_QEXV01000005.1"/>
</dbReference>
<dbReference type="InterPro" id="IPR020003">
    <property type="entry name" value="ATPase_a/bsu_AS"/>
</dbReference>
<evidence type="ECO:0000313" key="20">
    <source>
        <dbReference type="Proteomes" id="UP000245168"/>
    </source>
</evidence>
<dbReference type="InterPro" id="IPR027417">
    <property type="entry name" value="P-loop_NTPase"/>
</dbReference>
<comment type="subcellular location">
    <subcellularLocation>
        <location evidence="2">Cytoplasm</location>
    </subcellularLocation>
</comment>
<evidence type="ECO:0000313" key="19">
    <source>
        <dbReference type="EMBL" id="PWE16778.1"/>
    </source>
</evidence>
<keyword evidence="9" id="KW-0375">Hydrogen ion transport</keyword>
<comment type="similarity">
    <text evidence="3">Belongs to the ATPase alpha/beta chains family.</text>
</comment>
<evidence type="ECO:0000256" key="13">
    <source>
        <dbReference type="ARBA" id="ARBA00022967"/>
    </source>
</evidence>
<keyword evidence="12" id="KW-0653">Protein transport</keyword>
<dbReference type="InterPro" id="IPR003593">
    <property type="entry name" value="AAA+_ATPase"/>
</dbReference>
<keyword evidence="11" id="KW-0067">ATP-binding</keyword>
<dbReference type="GO" id="GO:0008564">
    <property type="term" value="F:protein-exporting ATPase activity"/>
    <property type="evidence" value="ECO:0007669"/>
    <property type="project" value="UniProtKB-EC"/>
</dbReference>
<dbReference type="PANTHER" id="PTHR15184:SF9">
    <property type="entry name" value="SPI-1 TYPE 3 SECRETION SYSTEM ATPASE"/>
    <property type="match status" value="1"/>
</dbReference>
<dbReference type="SMART" id="SM00382">
    <property type="entry name" value="AAA"/>
    <property type="match status" value="1"/>
</dbReference>
<keyword evidence="10" id="KW-1005">Bacterial flagellum biogenesis</keyword>
<keyword evidence="19" id="KW-0969">Cilium</keyword>
<dbReference type="Pfam" id="PF00006">
    <property type="entry name" value="ATP-synt_ab"/>
    <property type="match status" value="1"/>
</dbReference>
<sequence>MESLIERVSSLETRTFRGRVSAVNGLLVEAEGPKAGLTLGARAQIDHGEGGSTCEVVGFRGDTALMMCFGDLVGVRAGAPARLEPSGATVRPHASWLGRVVNSFAEPLDDKGPLAEGDEAYPLKGRPPCAHGRDRLGERLDLGVRALNVFTPMRIGQRLGVFAGSGVGKSVLMSMLARGSGADVIVIGLIGERGREAREFVEDVLGEDGRARSVVVTETSDSPALARRQAAYLTMATAEYFRDQGLNVLCLMDSVTRFALAQREIGLAAGEPPTTRGYTPSVFAELPRLLERAGPGPRGSGSITGLFTVLVDGDDHNEPISDAVRGILDGHIVMSRAIAERGRFPAIDVLRSISRTAPEVYAPEEAPVAAEARKVLSAYADMEELIRLGAYAAGSNPEVDRAIAVNGPLEAFLAQGKDEAASIEESFAALSGILAVDGEG</sequence>
<gene>
    <name evidence="19" type="ORF">DDZ18_11310</name>
</gene>
<evidence type="ECO:0000256" key="7">
    <source>
        <dbReference type="ARBA" id="ARBA00022490"/>
    </source>
</evidence>
<dbReference type="CDD" id="cd01136">
    <property type="entry name" value="ATPase_flagellum-secretory_path_III"/>
    <property type="match status" value="1"/>
</dbReference>
<keyword evidence="16" id="KW-0066">ATP synthesis</keyword>
<evidence type="ECO:0000256" key="6">
    <source>
        <dbReference type="ARBA" id="ARBA00022448"/>
    </source>
</evidence>
<keyword evidence="6" id="KW-0813">Transport</keyword>
<dbReference type="GO" id="GO:0030254">
    <property type="term" value="P:protein secretion by the type III secretion system"/>
    <property type="evidence" value="ECO:0007669"/>
    <property type="project" value="InterPro"/>
</dbReference>
<evidence type="ECO:0000256" key="3">
    <source>
        <dbReference type="ARBA" id="ARBA00008936"/>
    </source>
</evidence>
<comment type="caution">
    <text evidence="19">The sequence shown here is derived from an EMBL/GenBank/DDBJ whole genome shotgun (WGS) entry which is preliminary data.</text>
</comment>
<dbReference type="InterPro" id="IPR000194">
    <property type="entry name" value="ATPase_F1/V1/A1_a/bsu_nucl-bd"/>
</dbReference>
<evidence type="ECO:0000256" key="5">
    <source>
        <dbReference type="ARBA" id="ARBA00020580"/>
    </source>
</evidence>
<dbReference type="EC" id="7.1.2.2" evidence="4"/>
<keyword evidence="15" id="KW-1006">Bacterial flagellum protein export</keyword>
<keyword evidence="19" id="KW-0282">Flagellum</keyword>
<dbReference type="Pfam" id="PF18269">
    <property type="entry name" value="T3SS_ATPase_C"/>
    <property type="match status" value="1"/>
</dbReference>
<comment type="catalytic activity">
    <reaction evidence="17">
        <text>ATP + H2O + cellular proteinSide 1 = ADP + phosphate + cellular proteinSide 2.</text>
        <dbReference type="EC" id="7.4.2.8"/>
    </reaction>
</comment>
<dbReference type="GO" id="GO:0030257">
    <property type="term" value="C:type III protein secretion system complex"/>
    <property type="evidence" value="ECO:0007669"/>
    <property type="project" value="InterPro"/>
</dbReference>
<evidence type="ECO:0000256" key="12">
    <source>
        <dbReference type="ARBA" id="ARBA00022927"/>
    </source>
</evidence>
<dbReference type="InterPro" id="IPR022426">
    <property type="entry name" value="FliI_clade3"/>
</dbReference>
<dbReference type="NCBIfam" id="TIGR01026">
    <property type="entry name" value="fliI_yscN"/>
    <property type="match status" value="1"/>
</dbReference>
<evidence type="ECO:0000256" key="16">
    <source>
        <dbReference type="ARBA" id="ARBA00023310"/>
    </source>
</evidence>
<dbReference type="AlphaFoldDB" id="A0A2U2BS26"/>
<evidence type="ECO:0000256" key="17">
    <source>
        <dbReference type="ARBA" id="ARBA00034006"/>
    </source>
</evidence>
<feature type="domain" description="AAA+ ATPase" evidence="18">
    <location>
        <begin position="155"/>
        <end position="339"/>
    </location>
</feature>
<dbReference type="InterPro" id="IPR040627">
    <property type="entry name" value="T3SS_ATPase_C"/>
</dbReference>
<dbReference type="SUPFAM" id="SSF52540">
    <property type="entry name" value="P-loop containing nucleoside triphosphate hydrolases"/>
    <property type="match status" value="1"/>
</dbReference>
<evidence type="ECO:0000256" key="11">
    <source>
        <dbReference type="ARBA" id="ARBA00022840"/>
    </source>
</evidence>
<keyword evidence="14" id="KW-0406">Ion transport</keyword>
<reference evidence="20" key="1">
    <citation type="submission" date="2018-05" db="EMBL/GenBank/DDBJ databases">
        <authorList>
            <person name="Liu B.-T."/>
        </authorList>
    </citation>
    <scope>NUCLEOTIDE SEQUENCE [LARGE SCALE GENOMIC DNA]</scope>
    <source>
        <strain evidence="20">WD6-1</strain>
    </source>
</reference>
<dbReference type="GO" id="GO:0005524">
    <property type="term" value="F:ATP binding"/>
    <property type="evidence" value="ECO:0007669"/>
    <property type="project" value="UniProtKB-KW"/>
</dbReference>
<dbReference type="InterPro" id="IPR005714">
    <property type="entry name" value="ATPase_T3SS_FliI/YscN"/>
</dbReference>
<dbReference type="NCBIfam" id="TIGR03498">
    <property type="entry name" value="FliI_clade3"/>
    <property type="match status" value="1"/>
</dbReference>
<dbReference type="FunFam" id="3.40.50.12240:FF:000002">
    <property type="entry name" value="Flagellum-specific ATP synthase FliI"/>
    <property type="match status" value="1"/>
</dbReference>
<dbReference type="OrthoDB" id="9801639at2"/>
<evidence type="ECO:0000256" key="2">
    <source>
        <dbReference type="ARBA" id="ARBA00004496"/>
    </source>
</evidence>
<evidence type="ECO:0000256" key="10">
    <source>
        <dbReference type="ARBA" id="ARBA00022795"/>
    </source>
</evidence>
<name>A0A2U2BS26_9PROT</name>
<keyword evidence="8" id="KW-0547">Nucleotide-binding</keyword>
<dbReference type="GO" id="GO:0005737">
    <property type="term" value="C:cytoplasm"/>
    <property type="evidence" value="ECO:0007669"/>
    <property type="project" value="UniProtKB-SubCell"/>
</dbReference>
<dbReference type="GO" id="GO:0044781">
    <property type="term" value="P:bacterial-type flagellum organization"/>
    <property type="evidence" value="ECO:0007669"/>
    <property type="project" value="UniProtKB-KW"/>
</dbReference>
<evidence type="ECO:0000256" key="4">
    <source>
        <dbReference type="ARBA" id="ARBA00012473"/>
    </source>
</evidence>
<evidence type="ECO:0000256" key="14">
    <source>
        <dbReference type="ARBA" id="ARBA00023065"/>
    </source>
</evidence>
<dbReference type="PROSITE" id="PS00152">
    <property type="entry name" value="ATPASE_ALPHA_BETA"/>
    <property type="match status" value="1"/>
</dbReference>
<proteinExistence type="inferred from homology"/>
<evidence type="ECO:0000256" key="15">
    <source>
        <dbReference type="ARBA" id="ARBA00023225"/>
    </source>
</evidence>
<organism evidence="19 20">
    <name type="scientific">Marinicauda salina</name>
    <dbReference type="NCBI Taxonomy" id="2135793"/>
    <lineage>
        <taxon>Bacteria</taxon>
        <taxon>Pseudomonadati</taxon>
        <taxon>Pseudomonadota</taxon>
        <taxon>Alphaproteobacteria</taxon>
        <taxon>Maricaulales</taxon>
        <taxon>Maricaulaceae</taxon>
        <taxon>Marinicauda</taxon>
    </lineage>
</organism>
<keyword evidence="13" id="KW-1278">Translocase</keyword>
<keyword evidence="7" id="KW-0963">Cytoplasm</keyword>
<evidence type="ECO:0000256" key="9">
    <source>
        <dbReference type="ARBA" id="ARBA00022781"/>
    </source>
</evidence>
<dbReference type="Gene3D" id="3.40.50.12240">
    <property type="match status" value="1"/>
</dbReference>
<dbReference type="Proteomes" id="UP000245168">
    <property type="component" value="Unassembled WGS sequence"/>
</dbReference>
<comment type="function">
    <text evidence="1">Probable catalytic subunit of a protein translocase for flagellum-specific export, or a proton translocase involved in local circuits at the flagellum.</text>
</comment>
<keyword evidence="20" id="KW-1185">Reference proteome</keyword>
<evidence type="ECO:0000256" key="1">
    <source>
        <dbReference type="ARBA" id="ARBA00003290"/>
    </source>
</evidence>
<dbReference type="InterPro" id="IPR050053">
    <property type="entry name" value="ATPase_alpha/beta_chains"/>
</dbReference>
<evidence type="ECO:0000259" key="18">
    <source>
        <dbReference type="SMART" id="SM00382"/>
    </source>
</evidence>
<protein>
    <recommendedName>
        <fullName evidence="5">Flagellum-specific ATP synthase</fullName>
        <ecNumber evidence="4">7.1.2.2</ecNumber>
    </recommendedName>
</protein>